<evidence type="ECO:0000313" key="6">
    <source>
        <dbReference type="Proteomes" id="UP001201163"/>
    </source>
</evidence>
<dbReference type="InterPro" id="IPR000873">
    <property type="entry name" value="AMP-dep_synth/lig_dom"/>
</dbReference>
<dbReference type="Gene3D" id="3.30.300.30">
    <property type="match status" value="1"/>
</dbReference>
<dbReference type="InterPro" id="IPR042099">
    <property type="entry name" value="ANL_N_sf"/>
</dbReference>
<accession>A0AAD4QG09</accession>
<dbReference type="Proteomes" id="UP001201163">
    <property type="component" value="Unassembled WGS sequence"/>
</dbReference>
<keyword evidence="2" id="KW-0436">Ligase</keyword>
<dbReference type="SUPFAM" id="SSF56801">
    <property type="entry name" value="Acetyl-CoA synthetase-like"/>
    <property type="match status" value="1"/>
</dbReference>
<dbReference type="PANTHER" id="PTHR24096">
    <property type="entry name" value="LONG-CHAIN-FATTY-ACID--COA LIGASE"/>
    <property type="match status" value="1"/>
</dbReference>
<dbReference type="AlphaFoldDB" id="A0AAD4QG09"/>
<feature type="domain" description="AMP-binding enzyme C-terminal" evidence="4">
    <location>
        <begin position="469"/>
        <end position="550"/>
    </location>
</feature>
<keyword evidence="6" id="KW-1185">Reference proteome</keyword>
<dbReference type="InterPro" id="IPR045851">
    <property type="entry name" value="AMP-bd_C_sf"/>
</dbReference>
<dbReference type="PROSITE" id="PS00455">
    <property type="entry name" value="AMP_BINDING"/>
    <property type="match status" value="1"/>
</dbReference>
<evidence type="ECO:0000313" key="5">
    <source>
        <dbReference type="EMBL" id="KAH8996286.1"/>
    </source>
</evidence>
<comment type="similarity">
    <text evidence="1">Belongs to the ATP-dependent AMP-binding enzyme family.</text>
</comment>
<dbReference type="GO" id="GO:0016405">
    <property type="term" value="F:CoA-ligase activity"/>
    <property type="evidence" value="ECO:0007669"/>
    <property type="project" value="TreeGrafter"/>
</dbReference>
<feature type="domain" description="AMP-dependent synthetase/ligase" evidence="3">
    <location>
        <begin position="27"/>
        <end position="416"/>
    </location>
</feature>
<dbReference type="InterPro" id="IPR025110">
    <property type="entry name" value="AMP-bd_C"/>
</dbReference>
<evidence type="ECO:0000256" key="1">
    <source>
        <dbReference type="ARBA" id="ARBA00006432"/>
    </source>
</evidence>
<dbReference type="PANTHER" id="PTHR24096:SF149">
    <property type="entry name" value="AMP-BINDING DOMAIN-CONTAINING PROTEIN-RELATED"/>
    <property type="match status" value="1"/>
</dbReference>
<dbReference type="InterPro" id="IPR020845">
    <property type="entry name" value="AMP-binding_CS"/>
</dbReference>
<comment type="caution">
    <text evidence="5">The sequence shown here is derived from an EMBL/GenBank/DDBJ whole genome shotgun (WGS) entry which is preliminary data.</text>
</comment>
<sequence length="574" mass="62950">MPSTTYTSPFPNVELVSESLWTFLFQTTQHDPSLPAFVEAATGRVLSRADLRKLSLEFAYGIRTRLPQGNRLFRGDTAMIFCPNSLAWPVAILGLLAGGVRSTLANSAYTPAELAFQYADSRARVVFSHPDLVPVVFSMFKIIGVPEDEARRRLVVMDIYGNGAETARKFGLLELGDLLGHGALPEEEKFTGRQTDETLLLCYSSGTTGKPKGVETTHRNLTSVLPMTSVVMTQLIPRRDVMLGVLPYFHIYGVAKLLLYPFYRGFPVVIMPKFDPEQFCRSIERYKVTVAFVVPPIILVLVHHPATSKYNLRSLKLLSSGAAPLSASVVDLARKKFSSIGATVDITQGYGLTETSPVTHLLPAKDGVRKVGSIGILLPNLEARLIASDEDNIIDAAPGEPGELWVRGPTVMKGYLNNPSATANSITADGWFKTGDIATRDEEGYYKIVDRKKELIKYKERGFQVPPAELESVLLRHPNIVDAAVIGVEDAAQATELPRAYVVHKAGSANAPKSFPQDVQLWIESQVARHKFLRGGVVVLDAIPKSAAGKILRRELRERAKSEPMAGSTPKARL</sequence>
<dbReference type="EMBL" id="JAKELL010000009">
    <property type="protein sequence ID" value="KAH8996286.1"/>
    <property type="molecule type" value="Genomic_DNA"/>
</dbReference>
<reference evidence="5" key="1">
    <citation type="submission" date="2022-01" db="EMBL/GenBank/DDBJ databases">
        <title>Comparative genomics reveals a dynamic genome evolution in the ectomycorrhizal milk-cap (Lactarius) mushrooms.</title>
        <authorList>
            <consortium name="DOE Joint Genome Institute"/>
            <person name="Lebreton A."/>
            <person name="Tang N."/>
            <person name="Kuo A."/>
            <person name="LaButti K."/>
            <person name="Drula E."/>
            <person name="Barry K."/>
            <person name="Clum A."/>
            <person name="Lipzen A."/>
            <person name="Mousain D."/>
            <person name="Ng V."/>
            <person name="Wang R."/>
            <person name="Wang X."/>
            <person name="Dai Y."/>
            <person name="Henrissat B."/>
            <person name="Grigoriev I.V."/>
            <person name="Guerin-Laguette A."/>
            <person name="Yu F."/>
            <person name="Martin F.M."/>
        </authorList>
    </citation>
    <scope>NUCLEOTIDE SEQUENCE</scope>
    <source>
        <strain evidence="5">QP</strain>
    </source>
</reference>
<proteinExistence type="inferred from homology"/>
<dbReference type="CDD" id="cd05911">
    <property type="entry name" value="Firefly_Luc_like"/>
    <property type="match status" value="1"/>
</dbReference>
<gene>
    <name evidence="5" type="ORF">EDB92DRAFT_1793906</name>
</gene>
<dbReference type="Pfam" id="PF00501">
    <property type="entry name" value="AMP-binding"/>
    <property type="match status" value="1"/>
</dbReference>
<evidence type="ECO:0000259" key="3">
    <source>
        <dbReference type="Pfam" id="PF00501"/>
    </source>
</evidence>
<evidence type="ECO:0000256" key="2">
    <source>
        <dbReference type="ARBA" id="ARBA00022598"/>
    </source>
</evidence>
<evidence type="ECO:0000259" key="4">
    <source>
        <dbReference type="Pfam" id="PF13193"/>
    </source>
</evidence>
<dbReference type="Gene3D" id="3.40.50.12780">
    <property type="entry name" value="N-terminal domain of ligase-like"/>
    <property type="match status" value="1"/>
</dbReference>
<organism evidence="5 6">
    <name type="scientific">Lactarius akahatsu</name>
    <dbReference type="NCBI Taxonomy" id="416441"/>
    <lineage>
        <taxon>Eukaryota</taxon>
        <taxon>Fungi</taxon>
        <taxon>Dikarya</taxon>
        <taxon>Basidiomycota</taxon>
        <taxon>Agaricomycotina</taxon>
        <taxon>Agaricomycetes</taxon>
        <taxon>Russulales</taxon>
        <taxon>Russulaceae</taxon>
        <taxon>Lactarius</taxon>
    </lineage>
</organism>
<name>A0AAD4QG09_9AGAM</name>
<dbReference type="Pfam" id="PF13193">
    <property type="entry name" value="AMP-binding_C"/>
    <property type="match status" value="1"/>
</dbReference>
<protein>
    <submittedName>
        <fullName evidence="5">AMP binding protein</fullName>
    </submittedName>
</protein>